<feature type="domain" description="Chitin-binding type-2" evidence="7">
    <location>
        <begin position="33"/>
        <end position="91"/>
    </location>
</feature>
<evidence type="ECO:0000256" key="4">
    <source>
        <dbReference type="ARBA" id="ARBA00023157"/>
    </source>
</evidence>
<dbReference type="GO" id="GO:0005576">
    <property type="term" value="C:extracellular region"/>
    <property type="evidence" value="ECO:0007669"/>
    <property type="project" value="InterPro"/>
</dbReference>
<evidence type="ECO:0000256" key="6">
    <source>
        <dbReference type="SAM" id="Phobius"/>
    </source>
</evidence>
<accession>A0A821KQT5</accession>
<evidence type="ECO:0000259" key="7">
    <source>
        <dbReference type="PROSITE" id="PS50940"/>
    </source>
</evidence>
<keyword evidence="1" id="KW-0147">Chitin-binding</keyword>
<feature type="domain" description="Chitin-binding type-2" evidence="7">
    <location>
        <begin position="129"/>
        <end position="187"/>
    </location>
</feature>
<dbReference type="Proteomes" id="UP000663880">
    <property type="component" value="Unassembled WGS sequence"/>
</dbReference>
<dbReference type="GO" id="GO:0008061">
    <property type="term" value="F:chitin binding"/>
    <property type="evidence" value="ECO:0007669"/>
    <property type="project" value="UniProtKB-KW"/>
</dbReference>
<keyword evidence="2" id="KW-0732">Signal</keyword>
<keyword evidence="6" id="KW-0472">Membrane</keyword>
<comment type="caution">
    <text evidence="8">The sequence shown here is derived from an EMBL/GenBank/DDBJ whole genome shotgun (WGS) entry which is preliminary data.</text>
</comment>
<reference evidence="8" key="1">
    <citation type="submission" date="2021-02" db="EMBL/GenBank/DDBJ databases">
        <authorList>
            <person name="Steward A R."/>
        </authorList>
    </citation>
    <scope>NUCLEOTIDE SEQUENCE</scope>
</reference>
<dbReference type="PROSITE" id="PS50940">
    <property type="entry name" value="CHIT_BIND_II"/>
    <property type="match status" value="2"/>
</dbReference>
<dbReference type="InterPro" id="IPR002557">
    <property type="entry name" value="Chitin-bd_dom"/>
</dbReference>
<dbReference type="PANTHER" id="PTHR23301:SF0">
    <property type="entry name" value="CHITIN-BINDING TYPE-2 DOMAIN-CONTAINING PROTEIN-RELATED"/>
    <property type="match status" value="1"/>
</dbReference>
<sequence>MQIHEQLKIRSISLLFALIGSTFGYFHGVDPNTLKCDPTGQISLLLPHFTNCNKFYMCAHGSEVEFTCPQNTIFDFPVQTCNWPWATKCWLRNGTDDIIEGSGEDEFVPPKEVEIEIKPASTETMMSGRLDCHNLDTASRRVGFKGDCQRYWSCTAGSPHAYYCSDGLFFNEEKQECDFEANSKCIDENIDELHTEFIEYN</sequence>
<dbReference type="InterPro" id="IPR036508">
    <property type="entry name" value="Chitin-bd_dom_sf"/>
</dbReference>
<dbReference type="InterPro" id="IPR051940">
    <property type="entry name" value="Chitin_bind-dev_reg"/>
</dbReference>
<keyword evidence="6" id="KW-0812">Transmembrane</keyword>
<proteinExistence type="predicted"/>
<protein>
    <recommendedName>
        <fullName evidence="7">Chitin-binding type-2 domain-containing protein</fullName>
    </recommendedName>
</protein>
<dbReference type="Pfam" id="PF01607">
    <property type="entry name" value="CBM_14"/>
    <property type="match status" value="2"/>
</dbReference>
<dbReference type="SMART" id="SM00494">
    <property type="entry name" value="ChtBD2"/>
    <property type="match status" value="2"/>
</dbReference>
<dbReference type="AlphaFoldDB" id="A0A821KQT5"/>
<keyword evidence="3" id="KW-0677">Repeat</keyword>
<keyword evidence="9" id="KW-1185">Reference proteome</keyword>
<name>A0A821KQT5_9NEOP</name>
<evidence type="ECO:0000313" key="8">
    <source>
        <dbReference type="EMBL" id="CAF4741902.1"/>
    </source>
</evidence>
<evidence type="ECO:0000256" key="5">
    <source>
        <dbReference type="ARBA" id="ARBA00023180"/>
    </source>
</evidence>
<keyword evidence="4" id="KW-1015">Disulfide bond</keyword>
<evidence type="ECO:0000256" key="2">
    <source>
        <dbReference type="ARBA" id="ARBA00022729"/>
    </source>
</evidence>
<evidence type="ECO:0000256" key="1">
    <source>
        <dbReference type="ARBA" id="ARBA00022669"/>
    </source>
</evidence>
<gene>
    <name evidence="8" type="ORF">PMACD_LOCUS72</name>
</gene>
<keyword evidence="5" id="KW-0325">Glycoprotein</keyword>
<keyword evidence="6" id="KW-1133">Transmembrane helix</keyword>
<evidence type="ECO:0000313" key="9">
    <source>
        <dbReference type="Proteomes" id="UP000663880"/>
    </source>
</evidence>
<organism evidence="8 9">
    <name type="scientific">Pieris macdunnoughi</name>
    <dbReference type="NCBI Taxonomy" id="345717"/>
    <lineage>
        <taxon>Eukaryota</taxon>
        <taxon>Metazoa</taxon>
        <taxon>Ecdysozoa</taxon>
        <taxon>Arthropoda</taxon>
        <taxon>Hexapoda</taxon>
        <taxon>Insecta</taxon>
        <taxon>Pterygota</taxon>
        <taxon>Neoptera</taxon>
        <taxon>Endopterygota</taxon>
        <taxon>Lepidoptera</taxon>
        <taxon>Glossata</taxon>
        <taxon>Ditrysia</taxon>
        <taxon>Papilionoidea</taxon>
        <taxon>Pieridae</taxon>
        <taxon>Pierinae</taxon>
        <taxon>Pieris</taxon>
    </lineage>
</organism>
<dbReference type="EMBL" id="CAJOBZ010000001">
    <property type="protein sequence ID" value="CAF4741902.1"/>
    <property type="molecule type" value="Genomic_DNA"/>
</dbReference>
<dbReference type="Gene3D" id="2.170.140.10">
    <property type="entry name" value="Chitin binding domain"/>
    <property type="match status" value="2"/>
</dbReference>
<dbReference type="SUPFAM" id="SSF57625">
    <property type="entry name" value="Invertebrate chitin-binding proteins"/>
    <property type="match status" value="2"/>
</dbReference>
<dbReference type="OrthoDB" id="6422323at2759"/>
<evidence type="ECO:0000256" key="3">
    <source>
        <dbReference type="ARBA" id="ARBA00022737"/>
    </source>
</evidence>
<dbReference type="PANTHER" id="PTHR23301">
    <property type="entry name" value="CHITIN BINDING PERITROPHIN-A"/>
    <property type="match status" value="1"/>
</dbReference>
<feature type="transmembrane region" description="Helical" evidence="6">
    <location>
        <begin position="12"/>
        <end position="29"/>
    </location>
</feature>